<dbReference type="EMBL" id="LT598447">
    <property type="protein sequence ID" value="SCV05986.1"/>
    <property type="molecule type" value="Genomic_DNA"/>
</dbReference>
<dbReference type="Pfam" id="PF01150">
    <property type="entry name" value="GDA1_CD39"/>
    <property type="match status" value="1"/>
</dbReference>
<evidence type="ECO:0000256" key="3">
    <source>
        <dbReference type="PIRSR" id="PIRSR600407-1"/>
    </source>
</evidence>
<dbReference type="PROSITE" id="PS01238">
    <property type="entry name" value="GDA1_CD39_NTPASE"/>
    <property type="match status" value="1"/>
</dbReference>
<keyword evidence="9" id="KW-1185">Reference proteome</keyword>
<dbReference type="Gene3D" id="3.30.420.150">
    <property type="entry name" value="Exopolyphosphatase. Domain 2"/>
    <property type="match status" value="1"/>
</dbReference>
<dbReference type="Gene3D" id="3.30.420.40">
    <property type="match status" value="1"/>
</dbReference>
<dbReference type="CDD" id="cd24039">
    <property type="entry name" value="ASKHA_NBD_YND1-like"/>
    <property type="match status" value="1"/>
</dbReference>
<dbReference type="GO" id="GO:0005524">
    <property type="term" value="F:ATP binding"/>
    <property type="evidence" value="ECO:0007669"/>
    <property type="project" value="UniProtKB-KW"/>
</dbReference>
<reference evidence="9" key="1">
    <citation type="submission" date="2016-03" db="EMBL/GenBank/DDBJ databases">
        <authorList>
            <person name="Devillers Hugo."/>
        </authorList>
    </citation>
    <scope>NUCLEOTIDE SEQUENCE [LARGE SCALE GENOMIC DNA]</scope>
</reference>
<dbReference type="OrthoDB" id="6372431at2759"/>
<keyword evidence="2 5" id="KW-0378">Hydrolase</keyword>
<feature type="transmembrane region" description="Helical" evidence="7">
    <location>
        <begin position="512"/>
        <end position="531"/>
    </location>
</feature>
<keyword evidence="7" id="KW-0472">Membrane</keyword>
<evidence type="ECO:0000256" key="1">
    <source>
        <dbReference type="ARBA" id="ARBA00009283"/>
    </source>
</evidence>
<feature type="region of interest" description="Disordered" evidence="6">
    <location>
        <begin position="605"/>
        <end position="626"/>
    </location>
</feature>
<accession>A0A1G4KN93</accession>
<evidence type="ECO:0000256" key="4">
    <source>
        <dbReference type="PIRSR" id="PIRSR600407-2"/>
    </source>
</evidence>
<keyword evidence="4" id="KW-0547">Nucleotide-binding</keyword>
<dbReference type="AlphaFoldDB" id="A0A1G4KN93"/>
<dbReference type="PANTHER" id="PTHR11782">
    <property type="entry name" value="ADENOSINE/GUANOSINE DIPHOSPHATASE"/>
    <property type="match status" value="1"/>
</dbReference>
<evidence type="ECO:0000313" key="8">
    <source>
        <dbReference type="EMBL" id="SCV05986.1"/>
    </source>
</evidence>
<keyword evidence="4" id="KW-0067">ATP-binding</keyword>
<feature type="binding site" evidence="4">
    <location>
        <begin position="188"/>
        <end position="192"/>
    </location>
    <ligand>
        <name>ATP</name>
        <dbReference type="ChEBI" id="CHEBI:30616"/>
    </ligand>
</feature>
<keyword evidence="7" id="KW-0812">Transmembrane</keyword>
<dbReference type="GO" id="GO:0006256">
    <property type="term" value="P:UDP catabolic process"/>
    <property type="evidence" value="ECO:0007669"/>
    <property type="project" value="TreeGrafter"/>
</dbReference>
<evidence type="ECO:0000256" key="5">
    <source>
        <dbReference type="RuleBase" id="RU003833"/>
    </source>
</evidence>
<protein>
    <submittedName>
        <fullName evidence="8">LANO_0H19570g1_1</fullName>
    </submittedName>
</protein>
<comment type="similarity">
    <text evidence="1 5">Belongs to the GDA1/CD39 NTPase family.</text>
</comment>
<gene>
    <name evidence="8" type="ORF">LANO_0H19570G</name>
</gene>
<feature type="compositionally biased region" description="Polar residues" evidence="6">
    <location>
        <begin position="613"/>
        <end position="623"/>
    </location>
</feature>
<dbReference type="PANTHER" id="PTHR11782:SF121">
    <property type="entry name" value="NUCLEOSIDE-DIPHOSPHATASE MIG-23"/>
    <property type="match status" value="1"/>
</dbReference>
<dbReference type="GO" id="GO:0004382">
    <property type="term" value="F:GDP phosphatase activity"/>
    <property type="evidence" value="ECO:0007669"/>
    <property type="project" value="TreeGrafter"/>
</dbReference>
<name>A0A1G4KN93_9SACH</name>
<proteinExistence type="inferred from homology"/>
<evidence type="ECO:0000256" key="2">
    <source>
        <dbReference type="ARBA" id="ARBA00022801"/>
    </source>
</evidence>
<keyword evidence="7" id="KW-1133">Transmembrane helix</keyword>
<dbReference type="GO" id="GO:0046036">
    <property type="term" value="P:CTP metabolic process"/>
    <property type="evidence" value="ECO:0007669"/>
    <property type="project" value="TreeGrafter"/>
</dbReference>
<sequence length="659" mass="74063">MRATLKSGSGHDRYGVVIDAGSSGSRVYVYKWQDPQFSAQQSNSEIKKSVPEIHLNKEWTFKTSPGLSSFAKKPEKAFRKHIEPLLEFAEDVIPQENLRFTPVFIQATAGMRLLPEKKRNAILDHLCHDIKQSTDFLVGDCRSQIQVIDGETEGLYGWIGLNYLLGNFNNFNVSDARHSSSGFMDMGGASAQIAFVPSSQEEIVKHDDDISTVTLRSINGDTQNWRVFVSTWLGFGANQARKRYLVQMLNSLTENSNDRADDDYNTRVLNDPCMLKGSYSKFEFNDVDFQVSGSGNYEHCSKSIFPLLMKDLPCREEPCLFNGIHAPAIDFYNDKFVGTSEFWYTANDVFKVGGEYNFHEFSRKVKEFCETDWAEVEKLRDSGKYDGISVELLSDSCFKANWILSVLHEGFDMPRVGIELPDSAEDQKDKTEDVVAAVAAFRSTDSVNGHDLSWTLGKIVLYVSASVASSKSDGPVGIMPSDNDVTSFKKVFISGSLAGLNSQQDPYRIRSWSFLRFLVLLVSLVTLVFVLGKKFPKKKISALSIIDAMVSQFKTKLSRWRYSSLSEDPLSTLEEGYFVRPVRRSEDREGIQVRSRSMFNLEEARNSHKGHTIKNSSQTSINGETGLERNKLRTAFSLADFSKFIKPGASGKKSQHSTI</sequence>
<dbReference type="GO" id="GO:0017111">
    <property type="term" value="F:ribonucleoside triphosphate phosphatase activity"/>
    <property type="evidence" value="ECO:0007669"/>
    <property type="project" value="TreeGrafter"/>
</dbReference>
<dbReference type="GO" id="GO:0045134">
    <property type="term" value="F:UDP phosphatase activity"/>
    <property type="evidence" value="ECO:0007669"/>
    <property type="project" value="TreeGrafter"/>
</dbReference>
<organism evidence="8 9">
    <name type="scientific">Lachancea nothofagi CBS 11611</name>
    <dbReference type="NCBI Taxonomy" id="1266666"/>
    <lineage>
        <taxon>Eukaryota</taxon>
        <taxon>Fungi</taxon>
        <taxon>Dikarya</taxon>
        <taxon>Ascomycota</taxon>
        <taxon>Saccharomycotina</taxon>
        <taxon>Saccharomycetes</taxon>
        <taxon>Saccharomycetales</taxon>
        <taxon>Saccharomycetaceae</taxon>
        <taxon>Lachancea</taxon>
    </lineage>
</organism>
<evidence type="ECO:0000256" key="7">
    <source>
        <dbReference type="SAM" id="Phobius"/>
    </source>
</evidence>
<dbReference type="GO" id="GO:0005794">
    <property type="term" value="C:Golgi apparatus"/>
    <property type="evidence" value="ECO:0007669"/>
    <property type="project" value="TreeGrafter"/>
</dbReference>
<dbReference type="Proteomes" id="UP000189911">
    <property type="component" value="Chromosome H"/>
</dbReference>
<dbReference type="InterPro" id="IPR000407">
    <property type="entry name" value="GDA1_CD39_NTPase"/>
</dbReference>
<evidence type="ECO:0000313" key="9">
    <source>
        <dbReference type="Proteomes" id="UP000189911"/>
    </source>
</evidence>
<feature type="active site" description="Proton acceptor" evidence="3">
    <location>
        <position position="153"/>
    </location>
</feature>
<evidence type="ECO:0000256" key="6">
    <source>
        <dbReference type="SAM" id="MobiDB-lite"/>
    </source>
</evidence>
<dbReference type="GO" id="GO:0016020">
    <property type="term" value="C:membrane"/>
    <property type="evidence" value="ECO:0007669"/>
    <property type="project" value="TreeGrafter"/>
</dbReference>